<sequence length="92" mass="9923">MQNAIQLEVYGRVQGVGFRWMTKLVADKFHITGTVANRADGSVKIIAMGPTDALEKFIGAVKASPTPSGHVDRLVQTPLKNVSVCHKFSVVS</sequence>
<dbReference type="Proteomes" id="UP000050823">
    <property type="component" value="Unassembled WGS sequence"/>
</dbReference>
<dbReference type="RefSeq" id="WP_057908715.1">
    <property type="nucleotide sequence ID" value="NZ_AYZB01000058.1"/>
</dbReference>
<comment type="catalytic activity">
    <reaction evidence="4 5">
        <text>an acyl phosphate + H2O = a carboxylate + phosphate + H(+)</text>
        <dbReference type="Rhea" id="RHEA:14965"/>
        <dbReference type="ChEBI" id="CHEBI:15377"/>
        <dbReference type="ChEBI" id="CHEBI:15378"/>
        <dbReference type="ChEBI" id="CHEBI:29067"/>
        <dbReference type="ChEBI" id="CHEBI:43474"/>
        <dbReference type="ChEBI" id="CHEBI:59918"/>
        <dbReference type="EC" id="3.6.1.7"/>
    </reaction>
</comment>
<proteinExistence type="inferred from homology"/>
<evidence type="ECO:0000313" key="9">
    <source>
        <dbReference type="Proteomes" id="UP000050823"/>
    </source>
</evidence>
<evidence type="ECO:0000256" key="1">
    <source>
        <dbReference type="ARBA" id="ARBA00005614"/>
    </source>
</evidence>
<dbReference type="PROSITE" id="PS51160">
    <property type="entry name" value="ACYLPHOSPHATASE_3"/>
    <property type="match status" value="1"/>
</dbReference>
<dbReference type="SUPFAM" id="SSF54975">
    <property type="entry name" value="Acylphosphatase/BLUF domain-like"/>
    <property type="match status" value="1"/>
</dbReference>
<evidence type="ECO:0000313" key="8">
    <source>
        <dbReference type="EMBL" id="KRM21132.1"/>
    </source>
</evidence>
<evidence type="ECO:0000256" key="4">
    <source>
        <dbReference type="ARBA" id="ARBA00047645"/>
    </source>
</evidence>
<keyword evidence="5" id="KW-0378">Hydrolase</keyword>
<name>A0AA89KWL9_9LACO</name>
<dbReference type="EC" id="3.6.1.7" evidence="2 5"/>
<comment type="caution">
    <text evidence="8">The sequence shown here is derived from an EMBL/GenBank/DDBJ whole genome shotgun (WGS) entry which is preliminary data.</text>
</comment>
<dbReference type="GO" id="GO:0003998">
    <property type="term" value="F:acylphosphatase activity"/>
    <property type="evidence" value="ECO:0007669"/>
    <property type="project" value="UniProtKB-EC"/>
</dbReference>
<evidence type="ECO:0000256" key="3">
    <source>
        <dbReference type="ARBA" id="ARBA00015991"/>
    </source>
</evidence>
<dbReference type="Gene3D" id="3.30.70.100">
    <property type="match status" value="1"/>
</dbReference>
<evidence type="ECO:0000259" key="7">
    <source>
        <dbReference type="PROSITE" id="PS51160"/>
    </source>
</evidence>
<dbReference type="PRINTS" id="PR00112">
    <property type="entry name" value="ACYLPHPHTASE"/>
</dbReference>
<reference evidence="8 9" key="1">
    <citation type="journal article" date="2015" name="Genome Announc.">
        <title>Expanding the biotechnology potential of lactobacilli through comparative genomics of 213 strains and associated genera.</title>
        <authorList>
            <person name="Sun Z."/>
            <person name="Harris H.M."/>
            <person name="McCann A."/>
            <person name="Guo C."/>
            <person name="Argimon S."/>
            <person name="Zhang W."/>
            <person name="Yang X."/>
            <person name="Jeffery I.B."/>
            <person name="Cooney J.C."/>
            <person name="Kagawa T.F."/>
            <person name="Liu W."/>
            <person name="Song Y."/>
            <person name="Salvetti E."/>
            <person name="Wrobel A."/>
            <person name="Rasinkangas P."/>
            <person name="Parkhill J."/>
            <person name="Rea M.C."/>
            <person name="O'Sullivan O."/>
            <person name="Ritari J."/>
            <person name="Douillard F.P."/>
            <person name="Paul Ross R."/>
            <person name="Yang R."/>
            <person name="Briner A.E."/>
            <person name="Felis G.E."/>
            <person name="de Vos W.M."/>
            <person name="Barrangou R."/>
            <person name="Klaenhammer T.R."/>
            <person name="Caufield P.W."/>
            <person name="Cui Y."/>
            <person name="Zhang H."/>
            <person name="O'Toole P.W."/>
        </authorList>
    </citation>
    <scope>NUCLEOTIDE SEQUENCE [LARGE SCALE GENOMIC DNA]</scope>
    <source>
        <strain evidence="8 9">DSM 20719</strain>
    </source>
</reference>
<gene>
    <name evidence="8" type="ORF">FC90_GL001669</name>
</gene>
<dbReference type="InterPro" id="IPR020456">
    <property type="entry name" value="Acylphosphatase"/>
</dbReference>
<dbReference type="Pfam" id="PF00708">
    <property type="entry name" value="Acylphosphatase"/>
    <property type="match status" value="1"/>
</dbReference>
<dbReference type="InterPro" id="IPR017968">
    <property type="entry name" value="Acylphosphatase_CS"/>
</dbReference>
<evidence type="ECO:0000256" key="6">
    <source>
        <dbReference type="RuleBase" id="RU004168"/>
    </source>
</evidence>
<evidence type="ECO:0000256" key="2">
    <source>
        <dbReference type="ARBA" id="ARBA00012150"/>
    </source>
</evidence>
<feature type="active site" evidence="5">
    <location>
        <position position="19"/>
    </location>
</feature>
<organism evidence="8 9">
    <name type="scientific">Latilactobacillus graminis DSM 20719</name>
    <dbReference type="NCBI Taxonomy" id="1423752"/>
    <lineage>
        <taxon>Bacteria</taxon>
        <taxon>Bacillati</taxon>
        <taxon>Bacillota</taxon>
        <taxon>Bacilli</taxon>
        <taxon>Lactobacillales</taxon>
        <taxon>Lactobacillaceae</taxon>
        <taxon>Latilactobacillus</taxon>
    </lineage>
</organism>
<dbReference type="InterPro" id="IPR001792">
    <property type="entry name" value="Acylphosphatase-like_dom"/>
</dbReference>
<accession>A0AA89KWL9</accession>
<comment type="similarity">
    <text evidence="1 6">Belongs to the acylphosphatase family.</text>
</comment>
<dbReference type="EMBL" id="AYZB01000058">
    <property type="protein sequence ID" value="KRM21132.1"/>
    <property type="molecule type" value="Genomic_DNA"/>
</dbReference>
<dbReference type="PROSITE" id="PS00150">
    <property type="entry name" value="ACYLPHOSPHATASE_1"/>
    <property type="match status" value="1"/>
</dbReference>
<dbReference type="AlphaFoldDB" id="A0AA89KWL9"/>
<dbReference type="PANTHER" id="PTHR47268">
    <property type="entry name" value="ACYLPHOSPHATASE"/>
    <property type="match status" value="1"/>
</dbReference>
<feature type="active site" evidence="5">
    <location>
        <position position="37"/>
    </location>
</feature>
<dbReference type="PANTHER" id="PTHR47268:SF4">
    <property type="entry name" value="ACYLPHOSPHATASE"/>
    <property type="match status" value="1"/>
</dbReference>
<evidence type="ECO:0000256" key="5">
    <source>
        <dbReference type="PROSITE-ProRule" id="PRU00520"/>
    </source>
</evidence>
<protein>
    <recommendedName>
        <fullName evidence="3 5">acylphosphatase</fullName>
        <ecNumber evidence="2 5">3.6.1.7</ecNumber>
    </recommendedName>
</protein>
<feature type="domain" description="Acylphosphatase-like" evidence="7">
    <location>
        <begin position="4"/>
        <end position="92"/>
    </location>
</feature>
<dbReference type="InterPro" id="IPR036046">
    <property type="entry name" value="Acylphosphatase-like_dom_sf"/>
</dbReference>